<organism evidence="1 2">
    <name type="scientific">Apilactobacillus timberlakei</name>
    <dbReference type="NCBI Taxonomy" id="2008380"/>
    <lineage>
        <taxon>Bacteria</taxon>
        <taxon>Bacillati</taxon>
        <taxon>Bacillota</taxon>
        <taxon>Bacilli</taxon>
        <taxon>Lactobacillales</taxon>
        <taxon>Lactobacillaceae</taxon>
        <taxon>Apilactobacillus</taxon>
    </lineage>
</organism>
<dbReference type="EMBL" id="QUAM01000001">
    <property type="protein sequence ID" value="TPR15990.1"/>
    <property type="molecule type" value="Genomic_DNA"/>
</dbReference>
<keyword evidence="2" id="KW-1185">Reference proteome</keyword>
<reference evidence="1 2" key="1">
    <citation type="submission" date="2018-08" db="EMBL/GenBank/DDBJ databases">
        <title>Comparative genomics of wild bee and flower associated Lactobacillus reveals potential adaptation to the bee host.</title>
        <authorList>
            <person name="Vuong H.Q."/>
            <person name="Mcfrederick Q.S."/>
        </authorList>
    </citation>
    <scope>NUCLEOTIDE SEQUENCE [LARGE SCALE GENOMIC DNA]</scope>
    <source>
        <strain evidence="1 2">HV_04</strain>
    </source>
</reference>
<name>A0ABY2YU42_9LACO</name>
<dbReference type="RefSeq" id="WP_105987251.1">
    <property type="nucleotide sequence ID" value="NZ_POST01000001.1"/>
</dbReference>
<protein>
    <recommendedName>
        <fullName evidence="3">Surface layer protein A domain-containing protein</fullName>
    </recommendedName>
</protein>
<accession>A0ABY2YU42</accession>
<gene>
    <name evidence="1" type="ORF">DY048_00580</name>
</gene>
<comment type="caution">
    <text evidence="1">The sequence shown here is derived from an EMBL/GenBank/DDBJ whole genome shotgun (WGS) entry which is preliminary data.</text>
</comment>
<evidence type="ECO:0000313" key="1">
    <source>
        <dbReference type="EMBL" id="TPR15990.1"/>
    </source>
</evidence>
<sequence>MKNNFIKLLIIIGVIIPLFSISYINSDASNTQISLLNSVSINQDVKKYKNPASNINELYDFFYANNKSIYNQEKQVVNNKLDEVLNYLNHFKFTQSRSQSILNEIDFNHSDVLKQKVNNYADLVNLVIKDLTDPSPVKLEPTNQVSSDKFSTKKWETGYINPDFAYKSLHVEAYDDGDYDWYNMNIPVYKSIYKLNHDDARYKNADSYIYSNKTKNKKSLGFINASKWKIKKYNSNIFMIKINNHVYYVPKKVKVLFFKRTVFEKYNTHIDKNGNALSLYSASENSLDKKVVINHDAKFPKNKILHWVGALGYKDYGNRYHSISKKDQFDWQIDGY</sequence>
<evidence type="ECO:0008006" key="3">
    <source>
        <dbReference type="Google" id="ProtNLM"/>
    </source>
</evidence>
<proteinExistence type="predicted"/>
<evidence type="ECO:0000313" key="2">
    <source>
        <dbReference type="Proteomes" id="UP000767392"/>
    </source>
</evidence>
<dbReference type="Proteomes" id="UP000767392">
    <property type="component" value="Unassembled WGS sequence"/>
</dbReference>